<evidence type="ECO:0000256" key="1">
    <source>
        <dbReference type="ARBA" id="ARBA00022741"/>
    </source>
</evidence>
<dbReference type="VEuPathDB" id="TriTrypDB:TcYC6_0051630"/>
<evidence type="ECO:0000256" key="5">
    <source>
        <dbReference type="ARBA" id="ARBA00022884"/>
    </source>
</evidence>
<dbReference type="VEuPathDB" id="TriTrypDB:TcCL_ESM06540"/>
<dbReference type="VEuPathDB" id="TriTrypDB:TcBrA4_0102760"/>
<dbReference type="InterPro" id="IPR025313">
    <property type="entry name" value="SPB4-like_CTE"/>
</dbReference>
<evidence type="ECO:0000313" key="12">
    <source>
        <dbReference type="Proteomes" id="UP000246121"/>
    </source>
</evidence>
<feature type="compositionally biased region" description="Basic and acidic residues" evidence="8">
    <location>
        <begin position="414"/>
        <end position="430"/>
    </location>
</feature>
<organism evidence="11 12">
    <name type="scientific">Trypanosoma cruzi</name>
    <dbReference type="NCBI Taxonomy" id="5693"/>
    <lineage>
        <taxon>Eukaryota</taxon>
        <taxon>Discoba</taxon>
        <taxon>Euglenozoa</taxon>
        <taxon>Kinetoplastea</taxon>
        <taxon>Metakinetoplastina</taxon>
        <taxon>Trypanosomatida</taxon>
        <taxon>Trypanosomatidae</taxon>
        <taxon>Trypanosoma</taxon>
        <taxon>Schizotrypanum</taxon>
    </lineage>
</organism>
<gene>
    <name evidence="11" type="ORF">C4B63_9g518</name>
</gene>
<dbReference type="VEuPathDB" id="TriTrypDB:ECC02_007048"/>
<dbReference type="SUPFAM" id="SSF52540">
    <property type="entry name" value="P-loop containing nucleoside triphosphate hydrolases"/>
    <property type="match status" value="1"/>
</dbReference>
<keyword evidence="1 6" id="KW-0547">Nucleotide-binding</keyword>
<dbReference type="VEuPathDB" id="TriTrypDB:TcG_08775"/>
<dbReference type="InterPro" id="IPR011545">
    <property type="entry name" value="DEAD/DEAH_box_helicase_dom"/>
</dbReference>
<dbReference type="AlphaFoldDB" id="A0A2V2VV32"/>
<dbReference type="InterPro" id="IPR000629">
    <property type="entry name" value="RNA-helicase_DEAD-box_CS"/>
</dbReference>
<dbReference type="VEuPathDB" id="TriTrypDB:TCDM_06665"/>
<comment type="caution">
    <text evidence="11">The sequence shown here is derived from an EMBL/GenBank/DDBJ whole genome shotgun (WGS) entry which is preliminary data.</text>
</comment>
<dbReference type="PROSITE" id="PS51194">
    <property type="entry name" value="HELICASE_CTER"/>
    <property type="match status" value="1"/>
</dbReference>
<evidence type="ECO:0000259" key="9">
    <source>
        <dbReference type="PROSITE" id="PS51192"/>
    </source>
</evidence>
<proteinExistence type="inferred from homology"/>
<keyword evidence="4 6" id="KW-0067">ATP-binding</keyword>
<feature type="compositionally biased region" description="Basic and acidic residues" evidence="8">
    <location>
        <begin position="11"/>
        <end position="29"/>
    </location>
</feature>
<dbReference type="PROSITE" id="PS00039">
    <property type="entry name" value="DEAD_ATP_HELICASE"/>
    <property type="match status" value="1"/>
</dbReference>
<dbReference type="InterPro" id="IPR001650">
    <property type="entry name" value="Helicase_C-like"/>
</dbReference>
<comment type="function">
    <text evidence="7">RNA helicase.</text>
</comment>
<reference evidence="11 12" key="1">
    <citation type="journal article" date="2018" name="Microb. Genom.">
        <title>Expanding an expanded genome: long-read sequencing of Trypanosoma cruzi.</title>
        <authorList>
            <person name="Berna L."/>
            <person name="Rodriguez M."/>
            <person name="Chiribao M.L."/>
            <person name="Parodi-Talice A."/>
            <person name="Pita S."/>
            <person name="Rijo G."/>
            <person name="Alvarez-Valin F."/>
            <person name="Robello C."/>
        </authorList>
    </citation>
    <scope>NUCLEOTIDE SEQUENCE [LARGE SCALE GENOMIC DNA]</scope>
    <source>
        <strain evidence="11 12">Dm28c</strain>
    </source>
</reference>
<accession>A0A2V2VV32</accession>
<feature type="domain" description="Helicase C-terminal" evidence="10">
    <location>
        <begin position="452"/>
        <end position="607"/>
    </location>
</feature>
<evidence type="ECO:0000256" key="3">
    <source>
        <dbReference type="ARBA" id="ARBA00022806"/>
    </source>
</evidence>
<dbReference type="GO" id="GO:0005524">
    <property type="term" value="F:ATP binding"/>
    <property type="evidence" value="ECO:0007669"/>
    <property type="project" value="UniProtKB-UniRule"/>
</dbReference>
<feature type="compositionally biased region" description="Basic residues" evidence="8">
    <location>
        <begin position="1"/>
        <end position="10"/>
    </location>
</feature>
<evidence type="ECO:0000256" key="7">
    <source>
        <dbReference type="RuleBase" id="RU365068"/>
    </source>
</evidence>
<comment type="domain">
    <text evidence="7">The Q motif is unique to and characteristic of the DEAD box family of RNA helicases and controls ATP binding and hydrolysis.</text>
</comment>
<dbReference type="VEuPathDB" id="TriTrypDB:TcCLB.510031.50"/>
<dbReference type="InterPro" id="IPR044742">
    <property type="entry name" value="DEAD/DEAH_RhlB"/>
</dbReference>
<dbReference type="SMART" id="SM00490">
    <property type="entry name" value="HELICc"/>
    <property type="match status" value="1"/>
</dbReference>
<evidence type="ECO:0000313" key="11">
    <source>
        <dbReference type="EMBL" id="PWU99302.1"/>
    </source>
</evidence>
<comment type="similarity">
    <text evidence="6">Belongs to the DEAD box helicase family.</text>
</comment>
<feature type="domain" description="Helicase ATP-binding" evidence="9">
    <location>
        <begin position="188"/>
        <end position="368"/>
    </location>
</feature>
<protein>
    <recommendedName>
        <fullName evidence="7">ATP-dependent RNA helicase</fullName>
        <ecNumber evidence="7">3.6.4.13</ecNumber>
    </recommendedName>
</protein>
<evidence type="ECO:0000256" key="6">
    <source>
        <dbReference type="RuleBase" id="RU000492"/>
    </source>
</evidence>
<dbReference type="VEuPathDB" id="TriTrypDB:C4B63_9g518"/>
<feature type="region of interest" description="Disordered" evidence="8">
    <location>
        <begin position="412"/>
        <end position="434"/>
    </location>
</feature>
<dbReference type="SMART" id="SM00487">
    <property type="entry name" value="DEXDc"/>
    <property type="match status" value="1"/>
</dbReference>
<dbReference type="InterPro" id="IPR014001">
    <property type="entry name" value="Helicase_ATP-bd"/>
</dbReference>
<evidence type="ECO:0000256" key="8">
    <source>
        <dbReference type="SAM" id="MobiDB-lite"/>
    </source>
</evidence>
<evidence type="ECO:0000259" key="10">
    <source>
        <dbReference type="PROSITE" id="PS51194"/>
    </source>
</evidence>
<dbReference type="GO" id="GO:0003724">
    <property type="term" value="F:RNA helicase activity"/>
    <property type="evidence" value="ECO:0007669"/>
    <property type="project" value="UniProtKB-EC"/>
</dbReference>
<dbReference type="CDD" id="cd18787">
    <property type="entry name" value="SF2_C_DEAD"/>
    <property type="match status" value="1"/>
</dbReference>
<dbReference type="SMART" id="SM01178">
    <property type="entry name" value="DUF4217"/>
    <property type="match status" value="1"/>
</dbReference>
<comment type="catalytic activity">
    <reaction evidence="7">
        <text>ATP + H2O = ADP + phosphate + H(+)</text>
        <dbReference type="Rhea" id="RHEA:13065"/>
        <dbReference type="ChEBI" id="CHEBI:15377"/>
        <dbReference type="ChEBI" id="CHEBI:15378"/>
        <dbReference type="ChEBI" id="CHEBI:30616"/>
        <dbReference type="ChEBI" id="CHEBI:43474"/>
        <dbReference type="ChEBI" id="CHEBI:456216"/>
        <dbReference type="EC" id="3.6.4.13"/>
    </reaction>
</comment>
<dbReference type="Proteomes" id="UP000246121">
    <property type="component" value="Unassembled WGS sequence"/>
</dbReference>
<evidence type="ECO:0000256" key="2">
    <source>
        <dbReference type="ARBA" id="ARBA00022801"/>
    </source>
</evidence>
<dbReference type="PROSITE" id="PS51192">
    <property type="entry name" value="HELICASE_ATP_BIND_1"/>
    <property type="match status" value="1"/>
</dbReference>
<dbReference type="CDD" id="cd00268">
    <property type="entry name" value="DEADc"/>
    <property type="match status" value="1"/>
</dbReference>
<dbReference type="GO" id="GO:0016887">
    <property type="term" value="F:ATP hydrolysis activity"/>
    <property type="evidence" value="ECO:0007669"/>
    <property type="project" value="RHEA"/>
</dbReference>
<dbReference type="VEuPathDB" id="TriTrypDB:Tc_MARK_2816"/>
<name>A0A2V2VV32_TRYCR</name>
<dbReference type="EMBL" id="PRFA01000009">
    <property type="protein sequence ID" value="PWU99302.1"/>
    <property type="molecule type" value="Genomic_DNA"/>
</dbReference>
<dbReference type="VEuPathDB" id="TriTrypDB:TCSYLVIO_004070"/>
<keyword evidence="5 7" id="KW-0694">RNA-binding</keyword>
<dbReference type="VEuPathDB" id="TriTrypDB:BCY84_18247"/>
<dbReference type="Pfam" id="PF00271">
    <property type="entry name" value="Helicase_C"/>
    <property type="match status" value="1"/>
</dbReference>
<dbReference type="PANTHER" id="PTHR24031">
    <property type="entry name" value="RNA HELICASE"/>
    <property type="match status" value="1"/>
</dbReference>
<dbReference type="Gene3D" id="3.40.50.300">
    <property type="entry name" value="P-loop containing nucleotide triphosphate hydrolases"/>
    <property type="match status" value="2"/>
</dbReference>
<dbReference type="InterPro" id="IPR027417">
    <property type="entry name" value="P-loop_NTPase"/>
</dbReference>
<keyword evidence="2 6" id="KW-0378">Hydrolase</keyword>
<dbReference type="EC" id="3.6.4.13" evidence="7"/>
<keyword evidence="3 6" id="KW-0347">Helicase</keyword>
<evidence type="ECO:0000256" key="4">
    <source>
        <dbReference type="ARBA" id="ARBA00022840"/>
    </source>
</evidence>
<dbReference type="Pfam" id="PF00270">
    <property type="entry name" value="DEAD"/>
    <property type="match status" value="1"/>
</dbReference>
<sequence>MGIKGRRKRLRERELRADAHESQHDEKGNVGHHGNSEDADGGGEDFAMMADGVLQPPMDYNGGLRMKKTDFFNMQDMEYLDRVAEEHANRRTSHMRKRRREEDVEAAIAQTEELMQHHYETEDALQALFKRPNSGEMKGDEEGLLERRRRVGRGARFGHPLIGIDPQIVRGLEAEGFYRMTTIQERVIPYALEGYDLLGQAKTGSGKTLAFCVPVLHATLNLVHKRPNAMYTLLLAPTKELCVQTHDVLKSICQHISNDVAAFSVQLITGGTKLTEERRLLVAGASIVVGTPGRVHDHVQHCAQWNLGRLRFLVLDEADRMLADGFQRDLDAIVQHLPKSRQTFLFSATNSKSVRELARLSLYRTPLFIATTGNAPIPVQMKTEHGTSDATAMNPASFPPYNSYADPFSDCEEKEVSTSRESSSKPHQMEGDAEPIPSTLRQFCHITPVDKRLICLYVFVKRIARTSKAMVFCSTIASTTFHFQMMGSVGFHNEVMMLHGHMKHRQRVAAFKVFNEWKTGVLFCTDVAARGLDIPNVEWILQYDPPLDPTEYIHRIGRTARAGSVGNALLFLAPEEAGFVRYLSKFDITLEKYPMPAKIPPIQMKLEQVLQLDPIVAKSAVSAYRAHVGAYMNHLLRETFNIQRLNLAELARCFALTSLPSVSLPKNTAEGKRQEYVKGKLKSLNRRRLEAKKYYEAQKTKTQWTPDGHFVGAVPPKF</sequence>
<dbReference type="GO" id="GO:0003723">
    <property type="term" value="F:RNA binding"/>
    <property type="evidence" value="ECO:0007669"/>
    <property type="project" value="UniProtKB-UniRule"/>
</dbReference>
<dbReference type="VEuPathDB" id="TriTrypDB:C3747_121g22"/>
<feature type="region of interest" description="Disordered" evidence="8">
    <location>
        <begin position="1"/>
        <end position="45"/>
    </location>
</feature>
<dbReference type="Pfam" id="PF13959">
    <property type="entry name" value="CTE_SPB4"/>
    <property type="match status" value="1"/>
</dbReference>
<dbReference type="VEuPathDB" id="TriTrypDB:TcCLB.509267.90"/>